<gene>
    <name evidence="1" type="ORF">GCM10007872_01700</name>
</gene>
<dbReference type="Proteomes" id="UP001156708">
    <property type="component" value="Unassembled WGS sequence"/>
</dbReference>
<comment type="caution">
    <text evidence="1">The sequence shown here is derived from an EMBL/GenBank/DDBJ whole genome shotgun (WGS) entry which is preliminary data.</text>
</comment>
<reference evidence="2" key="1">
    <citation type="journal article" date="2019" name="Int. J. Syst. Evol. Microbiol.">
        <title>The Global Catalogue of Microorganisms (GCM) 10K type strain sequencing project: providing services to taxonomists for standard genome sequencing and annotation.</title>
        <authorList>
            <consortium name="The Broad Institute Genomics Platform"/>
            <consortium name="The Broad Institute Genome Sequencing Center for Infectious Disease"/>
            <person name="Wu L."/>
            <person name="Ma J."/>
        </authorList>
    </citation>
    <scope>NUCLEOTIDE SEQUENCE [LARGE SCALE GENOMIC DNA]</scope>
    <source>
        <strain evidence="2">NBRC 12467</strain>
    </source>
</reference>
<sequence>MGIFARMIDGLATGKAEPQTIMSDETYLKAYRTASSLRFERMIQAA</sequence>
<proteinExistence type="predicted"/>
<dbReference type="EMBL" id="BSNZ01000003">
    <property type="protein sequence ID" value="GLQ83262.1"/>
    <property type="molecule type" value="Genomic_DNA"/>
</dbReference>
<organism evidence="1 2">
    <name type="scientific">Gluconobacter sphaericus NBRC 12467</name>
    <dbReference type="NCBI Taxonomy" id="1307951"/>
    <lineage>
        <taxon>Bacteria</taxon>
        <taxon>Pseudomonadati</taxon>
        <taxon>Pseudomonadota</taxon>
        <taxon>Alphaproteobacteria</taxon>
        <taxon>Acetobacterales</taxon>
        <taxon>Acetobacteraceae</taxon>
        <taxon>Gluconobacter</taxon>
    </lineage>
</organism>
<evidence type="ECO:0008006" key="3">
    <source>
        <dbReference type="Google" id="ProtNLM"/>
    </source>
</evidence>
<accession>A0AA37SG41</accession>
<keyword evidence="2" id="KW-1185">Reference proteome</keyword>
<name>A0AA37SG41_9PROT</name>
<protein>
    <recommendedName>
        <fullName evidence="3">Transposase</fullName>
    </recommendedName>
</protein>
<evidence type="ECO:0000313" key="1">
    <source>
        <dbReference type="EMBL" id="GLQ83262.1"/>
    </source>
</evidence>
<dbReference type="AlphaFoldDB" id="A0AA37SG41"/>
<evidence type="ECO:0000313" key="2">
    <source>
        <dbReference type="Proteomes" id="UP001156708"/>
    </source>
</evidence>